<dbReference type="InterPro" id="IPR011701">
    <property type="entry name" value="MFS"/>
</dbReference>
<feature type="transmembrane region" description="Helical" evidence="8">
    <location>
        <begin position="440"/>
        <end position="461"/>
    </location>
</feature>
<feature type="transmembrane region" description="Helical" evidence="8">
    <location>
        <begin position="409"/>
        <end position="428"/>
    </location>
</feature>
<dbReference type="EMBL" id="QNRE01000001">
    <property type="protein sequence ID" value="RBO96539.1"/>
    <property type="molecule type" value="Genomic_DNA"/>
</dbReference>
<gene>
    <name evidence="10" type="ORF">DFR74_101554</name>
</gene>
<evidence type="ECO:0000256" key="1">
    <source>
        <dbReference type="ARBA" id="ARBA00004651"/>
    </source>
</evidence>
<dbReference type="AlphaFoldDB" id="A0A366E420"/>
<proteinExistence type="predicted"/>
<dbReference type="Gene3D" id="1.20.1250.20">
    <property type="entry name" value="MFS general substrate transporter like domains"/>
    <property type="match status" value="1"/>
</dbReference>
<dbReference type="SUPFAM" id="SSF103473">
    <property type="entry name" value="MFS general substrate transporter"/>
    <property type="match status" value="1"/>
</dbReference>
<dbReference type="CDD" id="cd17321">
    <property type="entry name" value="MFS_MMR_MDR_like"/>
    <property type="match status" value="1"/>
</dbReference>
<dbReference type="InterPro" id="IPR005829">
    <property type="entry name" value="Sugar_transporter_CS"/>
</dbReference>
<dbReference type="RefSeq" id="WP_113974920.1">
    <property type="nucleotide sequence ID" value="NZ_CP107943.1"/>
</dbReference>
<keyword evidence="4 8" id="KW-0812">Transmembrane</keyword>
<dbReference type="PANTHER" id="PTHR42718">
    <property type="entry name" value="MAJOR FACILITATOR SUPERFAMILY MULTIDRUG TRANSPORTER MFSC"/>
    <property type="match status" value="1"/>
</dbReference>
<feature type="transmembrane region" description="Helical" evidence="8">
    <location>
        <begin position="82"/>
        <end position="100"/>
    </location>
</feature>
<evidence type="ECO:0000256" key="4">
    <source>
        <dbReference type="ARBA" id="ARBA00022692"/>
    </source>
</evidence>
<feature type="transmembrane region" description="Helical" evidence="8">
    <location>
        <begin position="112"/>
        <end position="132"/>
    </location>
</feature>
<organism evidence="10 11">
    <name type="scientific">Nocardia puris</name>
    <dbReference type="NCBI Taxonomy" id="208602"/>
    <lineage>
        <taxon>Bacteria</taxon>
        <taxon>Bacillati</taxon>
        <taxon>Actinomycetota</taxon>
        <taxon>Actinomycetes</taxon>
        <taxon>Mycobacteriales</taxon>
        <taxon>Nocardiaceae</taxon>
        <taxon>Nocardia</taxon>
    </lineage>
</organism>
<name>A0A366E420_9NOCA</name>
<feature type="transmembrane region" description="Helical" evidence="8">
    <location>
        <begin position="169"/>
        <end position="192"/>
    </location>
</feature>
<feature type="domain" description="Major facilitator superfamily (MFS) profile" evidence="9">
    <location>
        <begin position="16"/>
        <end position="467"/>
    </location>
</feature>
<feature type="transmembrane region" description="Helical" evidence="8">
    <location>
        <begin position="305"/>
        <end position="325"/>
    </location>
</feature>
<feature type="transmembrane region" description="Helical" evidence="8">
    <location>
        <begin position="52"/>
        <end position="70"/>
    </location>
</feature>
<feature type="transmembrane region" description="Helical" evidence="8">
    <location>
        <begin position="231"/>
        <end position="251"/>
    </location>
</feature>
<keyword evidence="6 8" id="KW-0472">Membrane</keyword>
<feature type="transmembrane region" description="Helical" evidence="8">
    <location>
        <begin position="204"/>
        <end position="225"/>
    </location>
</feature>
<dbReference type="PANTHER" id="PTHR42718:SF46">
    <property type="entry name" value="BLR6921 PROTEIN"/>
    <property type="match status" value="1"/>
</dbReference>
<evidence type="ECO:0000256" key="8">
    <source>
        <dbReference type="SAM" id="Phobius"/>
    </source>
</evidence>
<keyword evidence="2" id="KW-0813">Transport</keyword>
<dbReference type="Gene3D" id="1.20.1720.10">
    <property type="entry name" value="Multidrug resistance protein D"/>
    <property type="match status" value="1"/>
</dbReference>
<evidence type="ECO:0000256" key="7">
    <source>
        <dbReference type="SAM" id="MobiDB-lite"/>
    </source>
</evidence>
<comment type="caution">
    <text evidence="10">The sequence shown here is derived from an EMBL/GenBank/DDBJ whole genome shotgun (WGS) entry which is preliminary data.</text>
</comment>
<sequence length="497" mass="50115">MALPTTEARASNPVLALAALAIAQLTIGLDYNIVFVALPEISSSMGFGPNHLQWTVSAYTVAFGGFLLLGGRCADLIGRRRMFYIGLTLYAAGSTLGGFAQSPGLLLAARAVQGLGGAVLAPATLSLITTAFKEGPERNRALGIWGASGSSGMVLGSLLGGVLTEWLGWRAVFFVNLPIVALAAVLAAASISRDANPPVSLRSFDIPGAIAITGASTLLVLGLVQGPESGWTAPLTVVSLLAALALVLVFVRIESRTAEPLIPLRAFRYRNLVLGAGIAFSFMATLGAIPYFLTTVLQNVYGYSAFETGLAFILPCACVLAGTMIGARLASTIGLRAMLPAAMLAAGAGILLFAVLLRTDGSFARLAVGIAIFSLAQGVIFTGMYAAATSGLPDEEQGLASGVASSGQQIGGAVGLAVLVAVAGAAGADAVGDAAVVDGARAAAFVAAFLIAAASILGLALRIARPQPDAPEPGPVPEATGADGARVAGLAAEGERR</sequence>
<feature type="transmembrane region" description="Helical" evidence="8">
    <location>
        <begin position="337"/>
        <end position="357"/>
    </location>
</feature>
<dbReference type="Pfam" id="PF07690">
    <property type="entry name" value="MFS_1"/>
    <property type="match status" value="1"/>
</dbReference>
<dbReference type="PROSITE" id="PS00216">
    <property type="entry name" value="SUGAR_TRANSPORT_1"/>
    <property type="match status" value="1"/>
</dbReference>
<dbReference type="GO" id="GO:0005886">
    <property type="term" value="C:plasma membrane"/>
    <property type="evidence" value="ECO:0007669"/>
    <property type="project" value="UniProtKB-SubCell"/>
</dbReference>
<dbReference type="PROSITE" id="PS50850">
    <property type="entry name" value="MFS"/>
    <property type="match status" value="1"/>
</dbReference>
<dbReference type="InterPro" id="IPR036259">
    <property type="entry name" value="MFS_trans_sf"/>
</dbReference>
<dbReference type="OrthoDB" id="7375466at2"/>
<feature type="transmembrane region" description="Helical" evidence="8">
    <location>
        <begin position="272"/>
        <end position="293"/>
    </location>
</feature>
<dbReference type="GO" id="GO:0022857">
    <property type="term" value="F:transmembrane transporter activity"/>
    <property type="evidence" value="ECO:0007669"/>
    <property type="project" value="InterPro"/>
</dbReference>
<evidence type="ECO:0000313" key="11">
    <source>
        <dbReference type="Proteomes" id="UP000252586"/>
    </source>
</evidence>
<accession>A0A366E420</accession>
<comment type="subcellular location">
    <subcellularLocation>
        <location evidence="1">Cell membrane</location>
        <topology evidence="1">Multi-pass membrane protein</topology>
    </subcellularLocation>
</comment>
<protein>
    <submittedName>
        <fullName evidence="10">EmrB/QacA subfamily drug resistance transporter</fullName>
    </submittedName>
</protein>
<keyword evidence="11" id="KW-1185">Reference proteome</keyword>
<feature type="region of interest" description="Disordered" evidence="7">
    <location>
        <begin position="467"/>
        <end position="497"/>
    </location>
</feature>
<feature type="transmembrane region" description="Helical" evidence="8">
    <location>
        <begin position="363"/>
        <end position="388"/>
    </location>
</feature>
<reference evidence="10 11" key="1">
    <citation type="submission" date="2018-06" db="EMBL/GenBank/DDBJ databases">
        <title>Genomic Encyclopedia of Type Strains, Phase IV (KMG-IV): sequencing the most valuable type-strain genomes for metagenomic binning, comparative biology and taxonomic classification.</title>
        <authorList>
            <person name="Goeker M."/>
        </authorList>
    </citation>
    <scope>NUCLEOTIDE SEQUENCE [LARGE SCALE GENOMIC DNA]</scope>
    <source>
        <strain evidence="10 11">DSM 44599</strain>
    </source>
</reference>
<evidence type="ECO:0000256" key="2">
    <source>
        <dbReference type="ARBA" id="ARBA00022448"/>
    </source>
</evidence>
<dbReference type="Proteomes" id="UP000252586">
    <property type="component" value="Unassembled WGS sequence"/>
</dbReference>
<evidence type="ECO:0000256" key="3">
    <source>
        <dbReference type="ARBA" id="ARBA00022475"/>
    </source>
</evidence>
<keyword evidence="3" id="KW-1003">Cell membrane</keyword>
<evidence type="ECO:0000256" key="6">
    <source>
        <dbReference type="ARBA" id="ARBA00023136"/>
    </source>
</evidence>
<feature type="transmembrane region" description="Helical" evidence="8">
    <location>
        <begin position="144"/>
        <end position="163"/>
    </location>
</feature>
<keyword evidence="5 8" id="KW-1133">Transmembrane helix</keyword>
<evidence type="ECO:0000313" key="10">
    <source>
        <dbReference type="EMBL" id="RBO96539.1"/>
    </source>
</evidence>
<evidence type="ECO:0000259" key="9">
    <source>
        <dbReference type="PROSITE" id="PS50850"/>
    </source>
</evidence>
<evidence type="ECO:0000256" key="5">
    <source>
        <dbReference type="ARBA" id="ARBA00022989"/>
    </source>
</evidence>
<dbReference type="InterPro" id="IPR020846">
    <property type="entry name" value="MFS_dom"/>
</dbReference>